<organism evidence="1">
    <name type="scientific">electric eel bornavirus</name>
    <dbReference type="NCBI Taxonomy" id="3055757"/>
    <lineage>
        <taxon>Viruses</taxon>
        <taxon>Riboviria</taxon>
        <taxon>Orthornavirae</taxon>
        <taxon>Negarnaviricota</taxon>
        <taxon>Haploviricotina</taxon>
        <taxon>Monjiviricetes</taxon>
        <taxon>Mononegavirales</taxon>
        <taxon>Bornaviridae</taxon>
        <taxon>Cultervirus</taxon>
        <taxon>Cultervirus electrophori</taxon>
    </lineage>
</organism>
<protein>
    <submittedName>
        <fullName evidence="1">Matrix protein</fullName>
    </submittedName>
</protein>
<dbReference type="Gene3D" id="2.70.20.40">
    <property type="entry name" value="Borna disease virus, matrix protein"/>
    <property type="match status" value="1"/>
</dbReference>
<reference evidence="1" key="1">
    <citation type="journal article" date="2023" name="bioRxiv">
        <title>Diving Deep into Fish Bornaviruses: Uncovering Hidden Diversity and Transcriptional Strategies through Comprehensive Data Mining.</title>
        <authorList>
            <person name="Eshak M."/>
            <person name="Rubbenstroth D."/>
            <person name="Beer M."/>
            <person name="Pfaff F."/>
        </authorList>
    </citation>
    <scope>NUCLEOTIDE SEQUENCE</scope>
    <source>
        <strain evidence="1">SRS620428</strain>
    </source>
</reference>
<evidence type="ECO:0000313" key="1">
    <source>
        <dbReference type="EMBL" id="DBA13188.1"/>
    </source>
</evidence>
<proteinExistence type="predicted"/>
<accession>A0AA48P908</accession>
<gene>
    <name evidence="1" type="primary">M</name>
</gene>
<dbReference type="InterPro" id="IPR038520">
    <property type="entry name" value="BDV_M_sf"/>
</dbReference>
<sequence>MSSSKYKQVFPERSLVPGYHSLLLHIKFHNSPQYMRFALTSTTSPYKAPSTESILTIDLEPASQESLWLFYKWSDTSYASFSTLLVKPKEFPSQGKILIGPEASQHGFRAELNVGEYFLVSVAPGPLGHLVR</sequence>
<dbReference type="EMBL" id="BK063519">
    <property type="protein sequence ID" value="DBA13188.1"/>
    <property type="molecule type" value="Viral_cRNA"/>
</dbReference>
<name>A0AA48P908_9MONO</name>